<reference evidence="5 6" key="1">
    <citation type="journal article" date="2019" name="Nat. Plants">
        <title>Stout camphor tree genome fills gaps in understanding of flowering plant genome evolution.</title>
        <authorList>
            <person name="Chaw S.M."/>
            <person name="Liu Y.C."/>
            <person name="Wu Y.W."/>
            <person name="Wang H.Y."/>
            <person name="Lin C.I."/>
            <person name="Wu C.S."/>
            <person name="Ke H.M."/>
            <person name="Chang L.Y."/>
            <person name="Hsu C.Y."/>
            <person name="Yang H.T."/>
            <person name="Sudianto E."/>
            <person name="Hsu M.H."/>
            <person name="Wu K.P."/>
            <person name="Wang L.N."/>
            <person name="Leebens-Mack J.H."/>
            <person name="Tsai I.J."/>
        </authorList>
    </citation>
    <scope>NUCLEOTIDE SEQUENCE [LARGE SCALE GENOMIC DNA]</scope>
    <source>
        <strain evidence="6">cv. Chaw 1501</strain>
        <tissue evidence="5">Young leaves</tissue>
    </source>
</reference>
<dbReference type="PRINTS" id="PR00320">
    <property type="entry name" value="GPROTEINBRPT"/>
</dbReference>
<protein>
    <submittedName>
        <fullName evidence="5">Myosin heavy chain kinase B</fullName>
    </submittedName>
</protein>
<keyword evidence="2" id="KW-0677">Repeat</keyword>
<evidence type="ECO:0000256" key="4">
    <source>
        <dbReference type="SAM" id="MobiDB-lite"/>
    </source>
</evidence>
<feature type="repeat" description="WD" evidence="3">
    <location>
        <begin position="278"/>
        <end position="317"/>
    </location>
</feature>
<evidence type="ECO:0000313" key="5">
    <source>
        <dbReference type="EMBL" id="RWR77851.1"/>
    </source>
</evidence>
<dbReference type="GO" id="GO:0016301">
    <property type="term" value="F:kinase activity"/>
    <property type="evidence" value="ECO:0007669"/>
    <property type="project" value="UniProtKB-KW"/>
</dbReference>
<accession>A0A443NH47</accession>
<evidence type="ECO:0000256" key="3">
    <source>
        <dbReference type="PROSITE-ProRule" id="PRU00221"/>
    </source>
</evidence>
<keyword evidence="5" id="KW-0808">Transferase</keyword>
<dbReference type="EMBL" id="QPKB01000002">
    <property type="protein sequence ID" value="RWR77851.1"/>
    <property type="molecule type" value="Genomic_DNA"/>
</dbReference>
<name>A0A443NH47_9MAGN</name>
<feature type="compositionally biased region" description="Polar residues" evidence="4">
    <location>
        <begin position="1"/>
        <end position="14"/>
    </location>
</feature>
<gene>
    <name evidence="5" type="ORF">CKAN_00635500</name>
</gene>
<dbReference type="CDD" id="cd00200">
    <property type="entry name" value="WD40"/>
    <property type="match status" value="1"/>
</dbReference>
<keyword evidence="5" id="KW-0418">Kinase</keyword>
<dbReference type="PROSITE" id="PS50294">
    <property type="entry name" value="WD_REPEATS_REGION"/>
    <property type="match status" value="2"/>
</dbReference>
<feature type="repeat" description="WD" evidence="3">
    <location>
        <begin position="322"/>
        <end position="362"/>
    </location>
</feature>
<evidence type="ECO:0000256" key="1">
    <source>
        <dbReference type="ARBA" id="ARBA00022574"/>
    </source>
</evidence>
<sequence>MVSFAPSSPESTWAFSPPHHHNPNPNPTSPSPTLLYYCLASLHRHDGSVLSIAISKGAVFTGSDSKRIRVWRQSECVERGHIKVKSGHVNAILAYGNTLFTAHKDHKVRVWAFSDTHHFRSKKLATLPKKAALLSFPRAHGQQQHKDTITCIAYYNPEGLLYTGSRDKTVKVWRLTNRKCVDSFVAHEDRVNAIVVNQEDGCVFTCSSDGSIKIWRRVYGESSHTLTMTLRFQPSPANALALSSCHKSCYLYSGSSDGFINFWEKEDGSGRYNHGGFLQGHRFAVLCLTTLDRVVFSGSEDMTIRVWKREEGSSFHVCLAVLEGHRGPVKCLAACMEMDKVVIGFLVYSASTDRTVKVWSIKMFPGGEKKVSVVEDDDDEVDIKKKMEYEMSPVLSPLWVEKKRQAITQI</sequence>
<dbReference type="PANTHER" id="PTHR22844:SF213">
    <property type="entry name" value="OS01G0232200 PROTEIN"/>
    <property type="match status" value="1"/>
</dbReference>
<dbReference type="PANTHER" id="PTHR22844">
    <property type="entry name" value="F-BOX AND WD40 DOMAIN PROTEIN"/>
    <property type="match status" value="1"/>
</dbReference>
<organism evidence="5 6">
    <name type="scientific">Cinnamomum micranthum f. kanehirae</name>
    <dbReference type="NCBI Taxonomy" id="337451"/>
    <lineage>
        <taxon>Eukaryota</taxon>
        <taxon>Viridiplantae</taxon>
        <taxon>Streptophyta</taxon>
        <taxon>Embryophyta</taxon>
        <taxon>Tracheophyta</taxon>
        <taxon>Spermatophyta</taxon>
        <taxon>Magnoliopsida</taxon>
        <taxon>Magnoliidae</taxon>
        <taxon>Laurales</taxon>
        <taxon>Lauraceae</taxon>
        <taxon>Cinnamomum</taxon>
    </lineage>
</organism>
<dbReference type="Proteomes" id="UP000283530">
    <property type="component" value="Unassembled WGS sequence"/>
</dbReference>
<keyword evidence="1 3" id="KW-0853">WD repeat</keyword>
<feature type="repeat" description="WD" evidence="3">
    <location>
        <begin position="184"/>
        <end position="225"/>
    </location>
</feature>
<dbReference type="SUPFAM" id="SSF50978">
    <property type="entry name" value="WD40 repeat-like"/>
    <property type="match status" value="1"/>
</dbReference>
<evidence type="ECO:0000256" key="2">
    <source>
        <dbReference type="ARBA" id="ARBA00022737"/>
    </source>
</evidence>
<dbReference type="Pfam" id="PF00400">
    <property type="entry name" value="WD40"/>
    <property type="match status" value="6"/>
</dbReference>
<evidence type="ECO:0000313" key="6">
    <source>
        <dbReference type="Proteomes" id="UP000283530"/>
    </source>
</evidence>
<dbReference type="OrthoDB" id="190105at2759"/>
<dbReference type="InterPro" id="IPR001680">
    <property type="entry name" value="WD40_rpt"/>
</dbReference>
<comment type="caution">
    <text evidence="5">The sequence shown here is derived from an EMBL/GenBank/DDBJ whole genome shotgun (WGS) entry which is preliminary data.</text>
</comment>
<proteinExistence type="predicted"/>
<dbReference type="InterPro" id="IPR015943">
    <property type="entry name" value="WD40/YVTN_repeat-like_dom_sf"/>
</dbReference>
<dbReference type="Gene3D" id="2.130.10.10">
    <property type="entry name" value="YVTN repeat-like/Quinoprotein amine dehydrogenase"/>
    <property type="match status" value="2"/>
</dbReference>
<feature type="repeat" description="WD" evidence="3">
    <location>
        <begin position="142"/>
        <end position="183"/>
    </location>
</feature>
<dbReference type="SMART" id="SM00320">
    <property type="entry name" value="WD40"/>
    <property type="match status" value="7"/>
</dbReference>
<keyword evidence="6" id="KW-1185">Reference proteome</keyword>
<feature type="region of interest" description="Disordered" evidence="4">
    <location>
        <begin position="1"/>
        <end position="28"/>
    </location>
</feature>
<dbReference type="PROSITE" id="PS50082">
    <property type="entry name" value="WD_REPEATS_2"/>
    <property type="match status" value="4"/>
</dbReference>
<dbReference type="STRING" id="337451.A0A443NH47"/>
<dbReference type="InterPro" id="IPR045182">
    <property type="entry name" value="JINGUBANG-like"/>
</dbReference>
<dbReference type="InterPro" id="IPR020472">
    <property type="entry name" value="WD40_PAC1"/>
</dbReference>
<dbReference type="InterPro" id="IPR036322">
    <property type="entry name" value="WD40_repeat_dom_sf"/>
</dbReference>
<dbReference type="AlphaFoldDB" id="A0A443NH47"/>